<proteinExistence type="predicted"/>
<dbReference type="InterPro" id="IPR041588">
    <property type="entry name" value="Integrase_H2C2"/>
</dbReference>
<dbReference type="InterPro" id="IPR021109">
    <property type="entry name" value="Peptidase_aspartic_dom_sf"/>
</dbReference>
<dbReference type="EC" id="2.7.7.49" evidence="1"/>
<keyword evidence="5" id="KW-0255">Endonuclease</keyword>
<dbReference type="InterPro" id="IPR043128">
    <property type="entry name" value="Rev_trsase/Diguanyl_cyclase"/>
</dbReference>
<dbReference type="InterPro" id="IPR056924">
    <property type="entry name" value="SH3_Tf2-1"/>
</dbReference>
<dbReference type="PANTHER" id="PTHR15503:SF45">
    <property type="entry name" value="RNA-DIRECTED DNA POLYMERASE HOMOLOG"/>
    <property type="match status" value="1"/>
</dbReference>
<dbReference type="GO" id="GO:0004519">
    <property type="term" value="F:endonuclease activity"/>
    <property type="evidence" value="ECO:0007669"/>
    <property type="project" value="UniProtKB-KW"/>
</dbReference>
<keyword evidence="4" id="KW-0540">Nuclease</keyword>
<dbReference type="CDD" id="cd00303">
    <property type="entry name" value="retropepsin_like"/>
    <property type="match status" value="1"/>
</dbReference>
<name>A0A5A7TIX6_CUCMM</name>
<dbReference type="InterPro" id="IPR041373">
    <property type="entry name" value="RT_RNaseH"/>
</dbReference>
<dbReference type="EMBL" id="SSTE01016484">
    <property type="protein sequence ID" value="KAA0041591.1"/>
    <property type="molecule type" value="Genomic_DNA"/>
</dbReference>
<dbReference type="SUPFAM" id="SSF56672">
    <property type="entry name" value="DNA/RNA polymerases"/>
    <property type="match status" value="1"/>
</dbReference>
<evidence type="ECO:0000256" key="6">
    <source>
        <dbReference type="ARBA" id="ARBA00022801"/>
    </source>
</evidence>
<protein>
    <recommendedName>
        <fullName evidence="1">RNA-directed DNA polymerase</fullName>
        <ecNumber evidence="1">2.7.7.49</ecNumber>
    </recommendedName>
</protein>
<dbReference type="Gene3D" id="3.30.70.270">
    <property type="match status" value="1"/>
</dbReference>
<keyword evidence="2" id="KW-0808">Transferase</keyword>
<evidence type="ECO:0000259" key="8">
    <source>
        <dbReference type="Pfam" id="PF03732"/>
    </source>
</evidence>
<evidence type="ECO:0000256" key="1">
    <source>
        <dbReference type="ARBA" id="ARBA00012493"/>
    </source>
</evidence>
<dbReference type="InterPro" id="IPR043502">
    <property type="entry name" value="DNA/RNA_pol_sf"/>
</dbReference>
<dbReference type="Pfam" id="PF08284">
    <property type="entry name" value="RVP_2"/>
    <property type="match status" value="1"/>
</dbReference>
<feature type="domain" description="Reverse transcriptase RNase H-like" evidence="9">
    <location>
        <begin position="410"/>
        <end position="463"/>
    </location>
</feature>
<feature type="domain" description="Tf2-1-like SH3-like" evidence="11">
    <location>
        <begin position="717"/>
        <end position="759"/>
    </location>
</feature>
<evidence type="ECO:0000313" key="13">
    <source>
        <dbReference type="Proteomes" id="UP000321393"/>
    </source>
</evidence>
<dbReference type="Pfam" id="PF03732">
    <property type="entry name" value="Retrotrans_gag"/>
    <property type="match status" value="1"/>
</dbReference>
<dbReference type="Pfam" id="PF24626">
    <property type="entry name" value="SH3_Tf2-1"/>
    <property type="match status" value="1"/>
</dbReference>
<evidence type="ECO:0000256" key="3">
    <source>
        <dbReference type="ARBA" id="ARBA00022695"/>
    </source>
</evidence>
<dbReference type="OrthoDB" id="2013610at2759"/>
<dbReference type="GO" id="GO:0003964">
    <property type="term" value="F:RNA-directed DNA polymerase activity"/>
    <property type="evidence" value="ECO:0007669"/>
    <property type="project" value="UniProtKB-KW"/>
</dbReference>
<accession>A0A5A7TIX6</accession>
<organism evidence="12 13">
    <name type="scientific">Cucumis melo var. makuwa</name>
    <name type="common">Oriental melon</name>
    <dbReference type="NCBI Taxonomy" id="1194695"/>
    <lineage>
        <taxon>Eukaryota</taxon>
        <taxon>Viridiplantae</taxon>
        <taxon>Streptophyta</taxon>
        <taxon>Embryophyta</taxon>
        <taxon>Tracheophyta</taxon>
        <taxon>Spermatophyta</taxon>
        <taxon>Magnoliopsida</taxon>
        <taxon>eudicotyledons</taxon>
        <taxon>Gunneridae</taxon>
        <taxon>Pentapetalae</taxon>
        <taxon>rosids</taxon>
        <taxon>fabids</taxon>
        <taxon>Cucurbitales</taxon>
        <taxon>Cucurbitaceae</taxon>
        <taxon>Benincaseae</taxon>
        <taxon>Cucumis</taxon>
    </lineage>
</organism>
<dbReference type="InterPro" id="IPR005162">
    <property type="entry name" value="Retrotrans_gag_dom"/>
</dbReference>
<dbReference type="PANTHER" id="PTHR15503">
    <property type="entry name" value="LDOC1 RELATED"/>
    <property type="match status" value="1"/>
</dbReference>
<feature type="domain" description="Retrotransposon gag" evidence="8">
    <location>
        <begin position="8"/>
        <end position="95"/>
    </location>
</feature>
<dbReference type="Gene3D" id="2.40.70.10">
    <property type="entry name" value="Acid Proteases"/>
    <property type="match status" value="1"/>
</dbReference>
<sequence>MDNPTKAQMWLTSIETIFRYMKCPDDQKEELKESFCAKFFSANLRYAKQQEFLNLKQGDMTVEQYNAEFDMLSRFSHDVVRDEVARTEKFVRGLRLDLQGFARAFRPTTHADALHLAVGMSLHEKTNLSKTVGRGSTPGDKHPWHTVDFCPQKLLETTSNQTPTSQQGRVFATTRQEAHSVLSIPTPSGEVMLSKDKIKACQVEIANHVLDVTLLVLNMQDFDVILGMDWLFANHTSIDCSSKEGTWSILASVVDIRGPEVSLSSESVVREYLNVFSDELSGLPPSREIDFAIELESDTASISKAPYRMALTELKELRVQLELNKVIVNSCYPLPRIDDLFDQLVFKDFLDTFVIVFIDDILVYSKIETEHEEHFHKKVRGGFLSYSQSIDLVDQEEDSFCLKPNIDTSKKGLGCVLMQQRKRHYLYGEKIEIFTNHKSLKYFFTQKKLNMTQRRWLELVKYYDCEILYHPSKANVVANAVSRKVSHSATLITKQPPLLRDFERVEIAVSEGEVTSQLAQLSVQLNLRQRIIITQVNDPCLVKKRRLAEAGQAEEFPISFDDGLMYERRLCVPADSVVKTELLIEVHSSPFSMHRGSTKMYQDLKWVYWWRNMKRKVANFVSRDARFTSKFWKGLQLAFGRSYQATISITTFEALYGRCCRSPICWGEVGEQRMLGPELVQITNAAIQNITARMLTAQSRQKSYADKRCKNLEFDVGDVAFLKVAPIKGVLRFEKKGKLSPRFVGPFEILERIGRVAYRWRYLQRFLLCMTYEEQPVEILAREVKMLRNRGIALVKVLWQNHRAEEATWEREDNMRAQYPNLALKCVETLTHHLLRSNPKRNPRIFSHQIDIATSFVVHCRSKPATEKIVCQVPIALHSKPEHVSHFSRIDCHPSAFDRTAQVVGAAVSLRKRSCASFFASPNPSHPFLSDSSLQTQTRAVSYVCGKPECLLPLSHACASPHSCELLSTLEPRALSSHSLLPSRVLTLTESTSEFLLQSSL</sequence>
<dbReference type="GO" id="GO:0016787">
    <property type="term" value="F:hydrolase activity"/>
    <property type="evidence" value="ECO:0007669"/>
    <property type="project" value="UniProtKB-KW"/>
</dbReference>
<evidence type="ECO:0000256" key="4">
    <source>
        <dbReference type="ARBA" id="ARBA00022722"/>
    </source>
</evidence>
<dbReference type="Pfam" id="PF17921">
    <property type="entry name" value="Integrase_H2C2"/>
    <property type="match status" value="1"/>
</dbReference>
<keyword evidence="6" id="KW-0378">Hydrolase</keyword>
<dbReference type="Gene3D" id="1.10.340.70">
    <property type="match status" value="1"/>
</dbReference>
<keyword evidence="3" id="KW-0548">Nucleotidyltransferase</keyword>
<keyword evidence="7" id="KW-0695">RNA-directed DNA polymerase</keyword>
<gene>
    <name evidence="12" type="ORF">E6C27_scaffold93G00580</name>
</gene>
<reference evidence="12 13" key="1">
    <citation type="submission" date="2019-08" db="EMBL/GenBank/DDBJ databases">
        <title>Draft genome sequences of two oriental melons (Cucumis melo L. var makuwa).</title>
        <authorList>
            <person name="Kwon S.-Y."/>
        </authorList>
    </citation>
    <scope>NUCLEOTIDE SEQUENCE [LARGE SCALE GENOMIC DNA]</scope>
    <source>
        <strain evidence="13">cv. SW 3</strain>
        <tissue evidence="12">Leaf</tissue>
    </source>
</reference>
<evidence type="ECO:0000256" key="7">
    <source>
        <dbReference type="ARBA" id="ARBA00022918"/>
    </source>
</evidence>
<evidence type="ECO:0000259" key="11">
    <source>
        <dbReference type="Pfam" id="PF24626"/>
    </source>
</evidence>
<evidence type="ECO:0000256" key="5">
    <source>
        <dbReference type="ARBA" id="ARBA00022759"/>
    </source>
</evidence>
<comment type="caution">
    <text evidence="12">The sequence shown here is derived from an EMBL/GenBank/DDBJ whole genome shotgun (WGS) entry which is preliminary data.</text>
</comment>
<dbReference type="InterPro" id="IPR032567">
    <property type="entry name" value="RTL1-rel"/>
</dbReference>
<evidence type="ECO:0000256" key="2">
    <source>
        <dbReference type="ARBA" id="ARBA00022679"/>
    </source>
</evidence>
<evidence type="ECO:0000259" key="10">
    <source>
        <dbReference type="Pfam" id="PF17921"/>
    </source>
</evidence>
<dbReference type="Pfam" id="PF17917">
    <property type="entry name" value="RT_RNaseH"/>
    <property type="match status" value="1"/>
</dbReference>
<dbReference type="Proteomes" id="UP000321393">
    <property type="component" value="Unassembled WGS sequence"/>
</dbReference>
<evidence type="ECO:0000313" key="12">
    <source>
        <dbReference type="EMBL" id="KAA0041591.1"/>
    </source>
</evidence>
<evidence type="ECO:0000259" key="9">
    <source>
        <dbReference type="Pfam" id="PF17917"/>
    </source>
</evidence>
<dbReference type="AlphaFoldDB" id="A0A5A7TIX6"/>
<feature type="domain" description="Integrase zinc-binding" evidence="10">
    <location>
        <begin position="579"/>
        <end position="622"/>
    </location>
</feature>